<keyword evidence="7" id="KW-1015">Disulfide bond</keyword>
<keyword evidence="5" id="KW-0067">ATP-binding</keyword>
<dbReference type="GO" id="GO:0016740">
    <property type="term" value="F:transferase activity"/>
    <property type="evidence" value="ECO:0007669"/>
    <property type="project" value="UniProtKB-KW"/>
</dbReference>
<dbReference type="Gene3D" id="2.40.30.10">
    <property type="entry name" value="Translation factors"/>
    <property type="match status" value="1"/>
</dbReference>
<evidence type="ECO:0000256" key="6">
    <source>
        <dbReference type="ARBA" id="ARBA00022884"/>
    </source>
</evidence>
<reference evidence="9 10" key="1">
    <citation type="journal article" date="2013" name="BMC Genomics">
        <title>The miniature genome of a carnivorous plant Genlisea aurea contains a low number of genes and short non-coding sequences.</title>
        <authorList>
            <person name="Leushkin E.V."/>
            <person name="Sutormin R.A."/>
            <person name="Nabieva E.R."/>
            <person name="Penin A.A."/>
            <person name="Kondrashov A.S."/>
            <person name="Logacheva M.D."/>
        </authorList>
    </citation>
    <scope>NUCLEOTIDE SEQUENCE [LARGE SCALE GENOMIC DNA]</scope>
</reference>
<evidence type="ECO:0000256" key="7">
    <source>
        <dbReference type="ARBA" id="ARBA00023157"/>
    </source>
</evidence>
<accession>S8E752</accession>
<dbReference type="PANTHER" id="PTHR43052:SF1">
    <property type="entry name" value="TRNA-5-TAURINOMETHYLURIDINE 2-SULFURTRANSFERASE"/>
    <property type="match status" value="1"/>
</dbReference>
<name>S8E752_9LAMI</name>
<evidence type="ECO:0000259" key="8">
    <source>
        <dbReference type="Pfam" id="PF20258"/>
    </source>
</evidence>
<keyword evidence="10" id="KW-1185">Reference proteome</keyword>
<keyword evidence="3" id="KW-0819">tRNA processing</keyword>
<dbReference type="EMBL" id="AUSU01002699">
    <property type="protein sequence ID" value="EPS68247.1"/>
    <property type="molecule type" value="Genomic_DNA"/>
</dbReference>
<evidence type="ECO:0000256" key="1">
    <source>
        <dbReference type="ARBA" id="ARBA00022555"/>
    </source>
</evidence>
<organism evidence="9 10">
    <name type="scientific">Genlisea aurea</name>
    <dbReference type="NCBI Taxonomy" id="192259"/>
    <lineage>
        <taxon>Eukaryota</taxon>
        <taxon>Viridiplantae</taxon>
        <taxon>Streptophyta</taxon>
        <taxon>Embryophyta</taxon>
        <taxon>Tracheophyta</taxon>
        <taxon>Spermatophyta</taxon>
        <taxon>Magnoliopsida</taxon>
        <taxon>eudicotyledons</taxon>
        <taxon>Gunneridae</taxon>
        <taxon>Pentapetalae</taxon>
        <taxon>asterids</taxon>
        <taxon>lamiids</taxon>
        <taxon>Lamiales</taxon>
        <taxon>Lentibulariaceae</taxon>
        <taxon>Genlisea</taxon>
    </lineage>
</organism>
<dbReference type="Proteomes" id="UP000015453">
    <property type="component" value="Unassembled WGS sequence"/>
</dbReference>
<dbReference type="InterPro" id="IPR051305">
    <property type="entry name" value="tRNA_2-thiouridylase_MnmA"/>
</dbReference>
<evidence type="ECO:0000256" key="5">
    <source>
        <dbReference type="ARBA" id="ARBA00022840"/>
    </source>
</evidence>
<keyword evidence="1" id="KW-0820">tRNA-binding</keyword>
<dbReference type="PANTHER" id="PTHR43052">
    <property type="match status" value="1"/>
</dbReference>
<dbReference type="GO" id="GO:0000049">
    <property type="term" value="F:tRNA binding"/>
    <property type="evidence" value="ECO:0007669"/>
    <property type="project" value="UniProtKB-KW"/>
</dbReference>
<keyword evidence="4" id="KW-0547">Nucleotide-binding</keyword>
<keyword evidence="6" id="KW-0694">RNA-binding</keyword>
<sequence>MNGRTNVWYVVEKDVENNVVFVSRNYFSVDKRRRVFRAGSLRWFGGSPPRPRRRIRCKVRHGPGFYDCDMNVEGETAVVKLVEDDQGLAAGQYAAFYHESTCLGSGVIFDSWDDGGYPIAAKALDIAKLLRDKKVKLGKPVKIRNMETTTR</sequence>
<dbReference type="GO" id="GO:0005524">
    <property type="term" value="F:ATP binding"/>
    <property type="evidence" value="ECO:0007669"/>
    <property type="project" value="UniProtKB-KW"/>
</dbReference>
<dbReference type="GO" id="GO:0008033">
    <property type="term" value="P:tRNA processing"/>
    <property type="evidence" value="ECO:0007669"/>
    <property type="project" value="UniProtKB-KW"/>
</dbReference>
<dbReference type="AlphaFoldDB" id="S8E752"/>
<dbReference type="InterPro" id="IPR046885">
    <property type="entry name" value="MnmA-like_C"/>
</dbReference>
<protein>
    <recommendedName>
        <fullName evidence="8">tRNA-specific 2-thiouridylase MnmA-like C-terminal domain-containing protein</fullName>
    </recommendedName>
</protein>
<evidence type="ECO:0000313" key="10">
    <source>
        <dbReference type="Proteomes" id="UP000015453"/>
    </source>
</evidence>
<proteinExistence type="predicted"/>
<evidence type="ECO:0000256" key="4">
    <source>
        <dbReference type="ARBA" id="ARBA00022741"/>
    </source>
</evidence>
<evidence type="ECO:0000313" key="9">
    <source>
        <dbReference type="EMBL" id="EPS68247.1"/>
    </source>
</evidence>
<evidence type="ECO:0000256" key="3">
    <source>
        <dbReference type="ARBA" id="ARBA00022694"/>
    </source>
</evidence>
<evidence type="ECO:0000256" key="2">
    <source>
        <dbReference type="ARBA" id="ARBA00022679"/>
    </source>
</evidence>
<dbReference type="Pfam" id="PF20258">
    <property type="entry name" value="tRNA_Me_trans_C"/>
    <property type="match status" value="1"/>
</dbReference>
<keyword evidence="2" id="KW-0808">Transferase</keyword>
<comment type="caution">
    <text evidence="9">The sequence shown here is derived from an EMBL/GenBank/DDBJ whole genome shotgun (WGS) entry which is preliminary data.</text>
</comment>
<feature type="domain" description="tRNA-specific 2-thiouridylase MnmA-like C-terminal" evidence="8">
    <location>
        <begin position="34"/>
        <end position="108"/>
    </location>
</feature>
<gene>
    <name evidence="9" type="ORF">M569_06524</name>
</gene>
<dbReference type="OrthoDB" id="3685at2759"/>